<reference evidence="3" key="1">
    <citation type="submission" date="2016-10" db="EMBL/GenBank/DDBJ databases">
        <authorList>
            <person name="Varghese N."/>
            <person name="Submissions S."/>
        </authorList>
    </citation>
    <scope>NUCLEOTIDE SEQUENCE [LARGE SCALE GENOMIC DNA]</scope>
    <source>
        <strain evidence="3">CGMCC 4.6856</strain>
    </source>
</reference>
<dbReference type="AlphaFoldDB" id="A0A1H9HL16"/>
<evidence type="ECO:0000313" key="2">
    <source>
        <dbReference type="EMBL" id="SEQ63015.1"/>
    </source>
</evidence>
<gene>
    <name evidence="2" type="ORF">SAMN05421756_104300</name>
</gene>
<evidence type="ECO:0000313" key="3">
    <source>
        <dbReference type="Proteomes" id="UP000198504"/>
    </source>
</evidence>
<keyword evidence="3" id="KW-1185">Reference proteome</keyword>
<accession>A0A1H9HL16</accession>
<organism evidence="2 3">
    <name type="scientific">Microlunatus flavus</name>
    <dbReference type="NCBI Taxonomy" id="1036181"/>
    <lineage>
        <taxon>Bacteria</taxon>
        <taxon>Bacillati</taxon>
        <taxon>Actinomycetota</taxon>
        <taxon>Actinomycetes</taxon>
        <taxon>Propionibacteriales</taxon>
        <taxon>Propionibacteriaceae</taxon>
        <taxon>Microlunatus</taxon>
    </lineage>
</organism>
<feature type="region of interest" description="Disordered" evidence="1">
    <location>
        <begin position="70"/>
        <end position="105"/>
    </location>
</feature>
<name>A0A1H9HL16_9ACTN</name>
<proteinExistence type="predicted"/>
<dbReference type="RefSeq" id="WP_198410126.1">
    <property type="nucleotide sequence ID" value="NZ_FOFA01000004.1"/>
</dbReference>
<protein>
    <submittedName>
        <fullName evidence="2">Uncharacterized protein</fullName>
    </submittedName>
</protein>
<sequence length="105" mass="10807">MSERSTLHVDCDSCSARGPACGDCVVSVLLGMPGPRVDLDSDEQQALSALAGSGLVPPLRLVPRARPVRSTPAPVWGGWDDLDEGDETSGAGRPITSSYVTGAEG</sequence>
<dbReference type="STRING" id="1036181.SAMN05421756_104300"/>
<feature type="compositionally biased region" description="Polar residues" evidence="1">
    <location>
        <begin position="95"/>
        <end position="105"/>
    </location>
</feature>
<dbReference type="EMBL" id="FOFA01000004">
    <property type="protein sequence ID" value="SEQ63015.1"/>
    <property type="molecule type" value="Genomic_DNA"/>
</dbReference>
<evidence type="ECO:0000256" key="1">
    <source>
        <dbReference type="SAM" id="MobiDB-lite"/>
    </source>
</evidence>
<dbReference type="Proteomes" id="UP000198504">
    <property type="component" value="Unassembled WGS sequence"/>
</dbReference>